<accession>A0AAN8EJS6</accession>
<dbReference type="Gene3D" id="3.40.50.1820">
    <property type="entry name" value="alpha/beta hydrolase"/>
    <property type="match status" value="1"/>
</dbReference>
<evidence type="ECO:0000313" key="2">
    <source>
        <dbReference type="Proteomes" id="UP001316803"/>
    </source>
</evidence>
<dbReference type="Proteomes" id="UP001316803">
    <property type="component" value="Unassembled WGS sequence"/>
</dbReference>
<reference evidence="1 2" key="1">
    <citation type="submission" date="2022-12" db="EMBL/GenBank/DDBJ databases">
        <title>Genomic features and morphological characterization of a novel Knufia sp. strain isolated from spacecraft assembly facility.</title>
        <authorList>
            <person name="Teixeira M."/>
            <person name="Chander A.M."/>
            <person name="Stajich J.E."/>
            <person name="Venkateswaran K."/>
        </authorList>
    </citation>
    <scope>NUCLEOTIDE SEQUENCE [LARGE SCALE GENOMIC DNA]</scope>
    <source>
        <strain evidence="1 2">FJI-L2-BK-P2</strain>
    </source>
</reference>
<dbReference type="InterPro" id="IPR029058">
    <property type="entry name" value="AB_hydrolase_fold"/>
</dbReference>
<sequence>MNLGATFDDILTSLVELQLPIRKILRFYSTDFPLTDAAMPVTNPVEYTYTNPGGPANTGSTSKSIPHPPAVSKVEHVVSGLKTITYGLAELSQSTTDVACLWMLHPRLQTQECMAPFAAQFIKSWNSKPQSKNKGLIAVSFDQRNHGSRLVSPIANEAWRSGNEKHAQDMFSCYHGTSTDTSQLLDYIEAYIFPEPSDKRKITQNIVFGISLGGHAGWHVLMQDQRFSAGIITIGCPDYTRIMSDRARLSKRKTWADTQGRDFIGSTDFPTGLAQAVRKYDPAGLILGTLAEARPQSKTQTHHHTDLTQAERDVLLPLMSKTLGNKRIINLSGGADKLVPYAQGKPFLDWLKHVSGKGGFFEGSGLHFEDVIVDGAGHEVPPEMVQHMERFLLETLEGEATMDAGKVGHGRRDSRI</sequence>
<gene>
    <name evidence="1" type="ORF">OHC33_006155</name>
</gene>
<dbReference type="PANTHER" id="PTHR47381">
    <property type="entry name" value="ALPHA/BETA-HYDROLASES SUPERFAMILY PROTEIN"/>
    <property type="match status" value="1"/>
</dbReference>
<keyword evidence="2" id="KW-1185">Reference proteome</keyword>
<protein>
    <recommendedName>
        <fullName evidence="3">AB hydrolase-1 domain-containing protein</fullName>
    </recommendedName>
</protein>
<name>A0AAN8EJS6_9EURO</name>
<comment type="caution">
    <text evidence="1">The sequence shown here is derived from an EMBL/GenBank/DDBJ whole genome shotgun (WGS) entry which is preliminary data.</text>
</comment>
<dbReference type="AlphaFoldDB" id="A0AAN8EJS6"/>
<dbReference type="PANTHER" id="PTHR47381:SF3">
    <property type="entry name" value="ALPHA_BETA-HYDROLASES SUPERFAMILY PROTEIN"/>
    <property type="match status" value="1"/>
</dbReference>
<proteinExistence type="predicted"/>
<evidence type="ECO:0000313" key="1">
    <source>
        <dbReference type="EMBL" id="KAK5953033.1"/>
    </source>
</evidence>
<dbReference type="EMBL" id="JAKLMC020000013">
    <property type="protein sequence ID" value="KAK5953033.1"/>
    <property type="molecule type" value="Genomic_DNA"/>
</dbReference>
<dbReference type="SUPFAM" id="SSF53474">
    <property type="entry name" value="alpha/beta-Hydrolases"/>
    <property type="match status" value="1"/>
</dbReference>
<organism evidence="1 2">
    <name type="scientific">Knufia fluminis</name>
    <dbReference type="NCBI Taxonomy" id="191047"/>
    <lineage>
        <taxon>Eukaryota</taxon>
        <taxon>Fungi</taxon>
        <taxon>Dikarya</taxon>
        <taxon>Ascomycota</taxon>
        <taxon>Pezizomycotina</taxon>
        <taxon>Eurotiomycetes</taxon>
        <taxon>Chaetothyriomycetidae</taxon>
        <taxon>Chaetothyriales</taxon>
        <taxon>Trichomeriaceae</taxon>
        <taxon>Knufia</taxon>
    </lineage>
</organism>
<evidence type="ECO:0008006" key="3">
    <source>
        <dbReference type="Google" id="ProtNLM"/>
    </source>
</evidence>